<feature type="domain" description="NmrA-like" evidence="3">
    <location>
        <begin position="4"/>
        <end position="238"/>
    </location>
</feature>
<evidence type="ECO:0000259" key="3">
    <source>
        <dbReference type="Pfam" id="PF05368"/>
    </source>
</evidence>
<organism evidence="4">
    <name type="scientific">uncultured Rubrobacteraceae bacterium</name>
    <dbReference type="NCBI Taxonomy" id="349277"/>
    <lineage>
        <taxon>Bacteria</taxon>
        <taxon>Bacillati</taxon>
        <taxon>Actinomycetota</taxon>
        <taxon>Rubrobacteria</taxon>
        <taxon>Rubrobacterales</taxon>
        <taxon>Rubrobacteraceae</taxon>
        <taxon>environmental samples</taxon>
    </lineage>
</organism>
<dbReference type="InterPro" id="IPR008030">
    <property type="entry name" value="NmrA-like"/>
</dbReference>
<dbReference type="EMBL" id="CADCVK010000262">
    <property type="protein sequence ID" value="CAA9484220.1"/>
    <property type="molecule type" value="Genomic_DNA"/>
</dbReference>
<sequence>MRSNTVLLAGATGMLGARVAEHLLEDEGVALRLLVRPATLADPGKRSGLDELVGRGAEVIEGDVADPASLRRATEGVDVVVSALQGGREVVVDGQIALAQAAAQGGVRRILPSDFALDLFKATPGELLPFDLRREADEEIAALGMEHIHVLNGAFLDGFASGAGTIGFDDEAGTATFWGTGEERFEATTVDDTARYAARVAVDPSVPSGKFAVAGQRLSLGDIVSAVERETGRRYERRSRGTTGDLRAWVSEQREAGEAMAAMYGAYQLYMLTGHTALDDLQNDRYPDIEPVTLRQLSAQKAA</sequence>
<keyword evidence="2" id="KW-0560">Oxidoreductase</keyword>
<dbReference type="Pfam" id="PF05368">
    <property type="entry name" value="NmrA"/>
    <property type="match status" value="1"/>
</dbReference>
<dbReference type="SUPFAM" id="SSF51735">
    <property type="entry name" value="NAD(P)-binding Rossmann-fold domains"/>
    <property type="match status" value="1"/>
</dbReference>
<evidence type="ECO:0000313" key="4">
    <source>
        <dbReference type="EMBL" id="CAA9484220.1"/>
    </source>
</evidence>
<gene>
    <name evidence="4" type="ORF">AVDCRST_MAG12-1697</name>
</gene>
<accession>A0A6J4S5S6</accession>
<proteinExistence type="predicted"/>
<keyword evidence="1" id="KW-0521">NADP</keyword>
<name>A0A6J4S5S6_9ACTN</name>
<dbReference type="InterPro" id="IPR036291">
    <property type="entry name" value="NAD(P)-bd_dom_sf"/>
</dbReference>
<dbReference type="PANTHER" id="PTHR47706">
    <property type="entry name" value="NMRA-LIKE FAMILY PROTEIN"/>
    <property type="match status" value="1"/>
</dbReference>
<dbReference type="GO" id="GO:0016491">
    <property type="term" value="F:oxidoreductase activity"/>
    <property type="evidence" value="ECO:0007669"/>
    <property type="project" value="UniProtKB-KW"/>
</dbReference>
<protein>
    <recommendedName>
        <fullName evidence="3">NmrA-like domain-containing protein</fullName>
    </recommendedName>
</protein>
<dbReference type="AlphaFoldDB" id="A0A6J4S5S6"/>
<dbReference type="PANTHER" id="PTHR47706:SF9">
    <property type="entry name" value="NMRA-LIKE DOMAIN-CONTAINING PROTEIN-RELATED"/>
    <property type="match status" value="1"/>
</dbReference>
<dbReference type="InterPro" id="IPR051609">
    <property type="entry name" value="NmrA/Isoflavone_reductase-like"/>
</dbReference>
<reference evidence="4" key="1">
    <citation type="submission" date="2020-02" db="EMBL/GenBank/DDBJ databases">
        <authorList>
            <person name="Meier V. D."/>
        </authorList>
    </citation>
    <scope>NUCLEOTIDE SEQUENCE</scope>
    <source>
        <strain evidence="4">AVDCRST_MAG12</strain>
    </source>
</reference>
<evidence type="ECO:0000256" key="2">
    <source>
        <dbReference type="ARBA" id="ARBA00023002"/>
    </source>
</evidence>
<dbReference type="Gene3D" id="3.90.25.10">
    <property type="entry name" value="UDP-galactose 4-epimerase, domain 1"/>
    <property type="match status" value="1"/>
</dbReference>
<dbReference type="Gene3D" id="3.40.50.720">
    <property type="entry name" value="NAD(P)-binding Rossmann-like Domain"/>
    <property type="match status" value="1"/>
</dbReference>
<evidence type="ECO:0000256" key="1">
    <source>
        <dbReference type="ARBA" id="ARBA00022857"/>
    </source>
</evidence>